<organism evidence="1 2">
    <name type="scientific">Pocillopora damicornis</name>
    <name type="common">Cauliflower coral</name>
    <name type="synonym">Millepora damicornis</name>
    <dbReference type="NCBI Taxonomy" id="46731"/>
    <lineage>
        <taxon>Eukaryota</taxon>
        <taxon>Metazoa</taxon>
        <taxon>Cnidaria</taxon>
        <taxon>Anthozoa</taxon>
        <taxon>Hexacorallia</taxon>
        <taxon>Scleractinia</taxon>
        <taxon>Astrocoeniina</taxon>
        <taxon>Pocilloporidae</taxon>
        <taxon>Pocillopora</taxon>
    </lineage>
</organism>
<accession>A0A3M6TAX9</accession>
<dbReference type="Proteomes" id="UP000275408">
    <property type="component" value="Unassembled WGS sequence"/>
</dbReference>
<dbReference type="OrthoDB" id="5962828at2759"/>
<name>A0A3M6TAX9_POCDA</name>
<dbReference type="EMBL" id="RCHS01003996">
    <property type="protein sequence ID" value="RMX38481.1"/>
    <property type="molecule type" value="Genomic_DNA"/>
</dbReference>
<keyword evidence="2" id="KW-1185">Reference proteome</keyword>
<dbReference type="STRING" id="46731.A0A3M6TAX9"/>
<reference evidence="1 2" key="1">
    <citation type="journal article" date="2018" name="Sci. Rep.">
        <title>Comparative analysis of the Pocillopora damicornis genome highlights role of immune system in coral evolution.</title>
        <authorList>
            <person name="Cunning R."/>
            <person name="Bay R.A."/>
            <person name="Gillette P."/>
            <person name="Baker A.C."/>
            <person name="Traylor-Knowles N."/>
        </authorList>
    </citation>
    <scope>NUCLEOTIDE SEQUENCE [LARGE SCALE GENOMIC DNA]</scope>
    <source>
        <strain evidence="1">RSMAS</strain>
        <tissue evidence="1">Whole animal</tissue>
    </source>
</reference>
<dbReference type="AlphaFoldDB" id="A0A3M6TAX9"/>
<proteinExistence type="predicted"/>
<protein>
    <submittedName>
        <fullName evidence="1">Uncharacterized protein</fullName>
    </submittedName>
</protein>
<comment type="caution">
    <text evidence="1">The sequence shown here is derived from an EMBL/GenBank/DDBJ whole genome shotgun (WGS) entry which is preliminary data.</text>
</comment>
<sequence>MPQELKFRLKKDALGKIQLDAMLLESLKASSKICKFSTIEQPEIRMSSRAAFPGNMSLSSLGNSCYEVSIEPAKTPLKGEGSCWFTFNPDLPSDITSGSAKFFGLGSIDLKGVKHTTNCFVGRRIPNADEEGWVTVEVFGKSDNTGKSSYLGQTQIYYYNNEKEVLKKIVQDEEQRRAFFESWKTACKGYSTDSREKETKSPSSGLIKIPFIGCMNSGNPLHSLQGLLLLVYAAAETDAREFIELVFNSSAGKMVFNAYRYNSPLPEDVARAFGYEDTAQYLESISNRLSEDLSANEECLKVRHILELAEAVKNQSSE</sequence>
<evidence type="ECO:0000313" key="1">
    <source>
        <dbReference type="EMBL" id="RMX38481.1"/>
    </source>
</evidence>
<gene>
    <name evidence="1" type="ORF">pdam_00016800</name>
</gene>
<evidence type="ECO:0000313" key="2">
    <source>
        <dbReference type="Proteomes" id="UP000275408"/>
    </source>
</evidence>